<evidence type="ECO:0000256" key="2">
    <source>
        <dbReference type="ARBA" id="ARBA00022692"/>
    </source>
</evidence>
<evidence type="ECO:0000256" key="1">
    <source>
        <dbReference type="ARBA" id="ARBA00004141"/>
    </source>
</evidence>
<name>A0ABS7QJB3_9ACTN</name>
<dbReference type="Proteomes" id="UP001198565">
    <property type="component" value="Unassembled WGS sequence"/>
</dbReference>
<feature type="transmembrane region" description="Helical" evidence="5">
    <location>
        <begin position="77"/>
        <end position="101"/>
    </location>
</feature>
<evidence type="ECO:0000256" key="3">
    <source>
        <dbReference type="ARBA" id="ARBA00022989"/>
    </source>
</evidence>
<keyword evidence="7" id="KW-1185">Reference proteome</keyword>
<evidence type="ECO:0000313" key="6">
    <source>
        <dbReference type="EMBL" id="MBY8883258.1"/>
    </source>
</evidence>
<keyword evidence="4 5" id="KW-0472">Membrane</keyword>
<dbReference type="PANTHER" id="PTHR43847:SF1">
    <property type="entry name" value="BLL3993 PROTEIN"/>
    <property type="match status" value="1"/>
</dbReference>
<dbReference type="EMBL" id="JAINVZ010000001">
    <property type="protein sequence ID" value="MBY8883258.1"/>
    <property type="molecule type" value="Genomic_DNA"/>
</dbReference>
<keyword evidence="3 5" id="KW-1133">Transmembrane helix</keyword>
<sequence length="192" mass="21100">MAHVLGVMITWTLWAWVAAEIVLQARQLARSRRTERMEWPSLLLFVVLIGGGNSLAGPVARAVPGLSYPTGSVAVRLAVLLVAWAGIVLRLWAIVALGRFFRGTVHIQDDHQVVRSGPYRWVRHPAYSGMLLGGLTLALMSGNVAAWLLLVACALVALGYRIRVEERMLTESLGEAYTSYAATTARLIPRIW</sequence>
<protein>
    <submittedName>
        <fullName evidence="6">Isoprenylcysteine carboxylmethyltransferase family protein</fullName>
    </submittedName>
</protein>
<dbReference type="Gene3D" id="1.20.120.1630">
    <property type="match status" value="1"/>
</dbReference>
<dbReference type="InterPro" id="IPR052527">
    <property type="entry name" value="Metal_cation-efflux_comp"/>
</dbReference>
<dbReference type="RefSeq" id="WP_222972777.1">
    <property type="nucleotide sequence ID" value="NZ_JAINVZ010000001.1"/>
</dbReference>
<comment type="subcellular location">
    <subcellularLocation>
        <location evidence="1">Membrane</location>
        <topology evidence="1">Multi-pass membrane protein</topology>
    </subcellularLocation>
</comment>
<dbReference type="InterPro" id="IPR007269">
    <property type="entry name" value="ICMT_MeTrfase"/>
</dbReference>
<feature type="transmembrane region" description="Helical" evidence="5">
    <location>
        <begin position="145"/>
        <end position="162"/>
    </location>
</feature>
<accession>A0ABS7QJB3</accession>
<proteinExistence type="predicted"/>
<evidence type="ECO:0000256" key="5">
    <source>
        <dbReference type="SAM" id="Phobius"/>
    </source>
</evidence>
<feature type="transmembrane region" description="Helical" evidence="5">
    <location>
        <begin position="6"/>
        <end position="25"/>
    </location>
</feature>
<reference evidence="6 7" key="1">
    <citation type="submission" date="2021-08" db="EMBL/GenBank/DDBJ databases">
        <title>Streptomyces sp. PTM05 isolated from lichen.</title>
        <authorList>
            <person name="Somphong A."/>
            <person name="Phongsopitanun W."/>
            <person name="Tanasupawat S."/>
        </authorList>
    </citation>
    <scope>NUCLEOTIDE SEQUENCE [LARGE SCALE GENOMIC DNA]</scope>
    <source>
        <strain evidence="6 7">Ptm05</strain>
    </source>
</reference>
<evidence type="ECO:0000256" key="4">
    <source>
        <dbReference type="ARBA" id="ARBA00023136"/>
    </source>
</evidence>
<organism evidence="6 7">
    <name type="scientific">Streptantibioticus parmotrematis</name>
    <dbReference type="NCBI Taxonomy" id="2873249"/>
    <lineage>
        <taxon>Bacteria</taxon>
        <taxon>Bacillati</taxon>
        <taxon>Actinomycetota</taxon>
        <taxon>Actinomycetes</taxon>
        <taxon>Kitasatosporales</taxon>
        <taxon>Streptomycetaceae</taxon>
        <taxon>Streptantibioticus</taxon>
    </lineage>
</organism>
<feature type="transmembrane region" description="Helical" evidence="5">
    <location>
        <begin position="121"/>
        <end position="139"/>
    </location>
</feature>
<evidence type="ECO:0000313" key="7">
    <source>
        <dbReference type="Proteomes" id="UP001198565"/>
    </source>
</evidence>
<feature type="transmembrane region" description="Helical" evidence="5">
    <location>
        <begin position="37"/>
        <end position="57"/>
    </location>
</feature>
<dbReference type="Pfam" id="PF04140">
    <property type="entry name" value="ICMT"/>
    <property type="match status" value="1"/>
</dbReference>
<comment type="caution">
    <text evidence="6">The sequence shown here is derived from an EMBL/GenBank/DDBJ whole genome shotgun (WGS) entry which is preliminary data.</text>
</comment>
<dbReference type="PANTHER" id="PTHR43847">
    <property type="entry name" value="BLL3993 PROTEIN"/>
    <property type="match status" value="1"/>
</dbReference>
<keyword evidence="2 5" id="KW-0812">Transmembrane</keyword>
<gene>
    <name evidence="6" type="ORF">K7472_00160</name>
</gene>